<dbReference type="PANTHER" id="PTHR34582">
    <property type="entry name" value="UPF0702 TRANSMEMBRANE PROTEIN YCAP"/>
    <property type="match status" value="1"/>
</dbReference>
<keyword evidence="3" id="KW-1003">Cell membrane</keyword>
<dbReference type="InterPro" id="IPR007353">
    <property type="entry name" value="DUF421"/>
</dbReference>
<feature type="region of interest" description="Disordered" evidence="7">
    <location>
        <begin position="220"/>
        <end position="242"/>
    </location>
</feature>
<gene>
    <name evidence="10" type="ORF">VF724_07040</name>
</gene>
<proteinExistence type="inferred from homology"/>
<dbReference type="Gene3D" id="3.30.240.20">
    <property type="entry name" value="bsu07140 like domains"/>
    <property type="match status" value="2"/>
</dbReference>
<accession>A0ABU5ZFY3</accession>
<keyword evidence="5 8" id="KW-1133">Transmembrane helix</keyword>
<evidence type="ECO:0000256" key="5">
    <source>
        <dbReference type="ARBA" id="ARBA00022989"/>
    </source>
</evidence>
<evidence type="ECO:0000313" key="11">
    <source>
        <dbReference type="Proteomes" id="UP001310386"/>
    </source>
</evidence>
<protein>
    <submittedName>
        <fullName evidence="10">DUF421 domain-containing protein</fullName>
    </submittedName>
</protein>
<sequence length="242" mass="27265">MHFLFQYIWTPIAVFLVGFILLRLMGKTAVATMTSFDLLVVLVLGTAITEPIVTKRLGIASYYSVAIAMIYLAFSRLSIANRFKKILRSSPTVLIRNGDIDEQGLRKSRITVNELLGELRVNGYPNVQDVEMATMEETGKISVILKSDVRPLQPKDLSMAASPTFIPIPLIIDGEIIEQNLQYLNKDKKWLYQQLLAYSIDEGNLKKVTLAAFNQKGFIDVDTNDPTDRNQGPHNYRPNSQN</sequence>
<reference evidence="10" key="1">
    <citation type="submission" date="2023-12" db="EMBL/GenBank/DDBJ databases">
        <title>Fervidustalea candida gen. nov., sp. nov., a novel member of the family Paenibacillaceae isolated from a geothermal area.</title>
        <authorList>
            <person name="Li W.-J."/>
            <person name="Jiao J.-Y."/>
            <person name="Chen Y."/>
        </authorList>
    </citation>
    <scope>NUCLEOTIDE SEQUENCE</scope>
    <source>
        <strain evidence="10">SYSU GA230002</strain>
    </source>
</reference>
<dbReference type="InterPro" id="IPR023090">
    <property type="entry name" value="UPF0702_alpha/beta_dom_sf"/>
</dbReference>
<keyword evidence="6 8" id="KW-0472">Membrane</keyword>
<feature type="domain" description="YetF C-terminal" evidence="9">
    <location>
        <begin position="81"/>
        <end position="211"/>
    </location>
</feature>
<comment type="subcellular location">
    <subcellularLocation>
        <location evidence="1">Cell membrane</location>
        <topology evidence="1">Multi-pass membrane protein</topology>
    </subcellularLocation>
</comment>
<evidence type="ECO:0000256" key="3">
    <source>
        <dbReference type="ARBA" id="ARBA00022475"/>
    </source>
</evidence>
<evidence type="ECO:0000256" key="6">
    <source>
        <dbReference type="ARBA" id="ARBA00023136"/>
    </source>
</evidence>
<dbReference type="Proteomes" id="UP001310386">
    <property type="component" value="Unassembled WGS sequence"/>
</dbReference>
<feature type="transmembrane region" description="Helical" evidence="8">
    <location>
        <begin position="6"/>
        <end position="24"/>
    </location>
</feature>
<organism evidence="10 11">
    <name type="scientific">Ferviditalea candida</name>
    <dbReference type="NCBI Taxonomy" id="3108399"/>
    <lineage>
        <taxon>Bacteria</taxon>
        <taxon>Bacillati</taxon>
        <taxon>Bacillota</taxon>
        <taxon>Bacilli</taxon>
        <taxon>Bacillales</taxon>
        <taxon>Paenibacillaceae</taxon>
        <taxon>Ferviditalea</taxon>
    </lineage>
</organism>
<evidence type="ECO:0000313" key="10">
    <source>
        <dbReference type="EMBL" id="MEB3101419.1"/>
    </source>
</evidence>
<evidence type="ECO:0000256" key="8">
    <source>
        <dbReference type="SAM" id="Phobius"/>
    </source>
</evidence>
<keyword evidence="11" id="KW-1185">Reference proteome</keyword>
<comment type="similarity">
    <text evidence="2">Belongs to the UPF0702 family.</text>
</comment>
<comment type="caution">
    <text evidence="10">The sequence shown here is derived from an EMBL/GenBank/DDBJ whole genome shotgun (WGS) entry which is preliminary data.</text>
</comment>
<feature type="transmembrane region" description="Helical" evidence="8">
    <location>
        <begin position="36"/>
        <end position="53"/>
    </location>
</feature>
<evidence type="ECO:0000256" key="4">
    <source>
        <dbReference type="ARBA" id="ARBA00022692"/>
    </source>
</evidence>
<evidence type="ECO:0000256" key="2">
    <source>
        <dbReference type="ARBA" id="ARBA00006448"/>
    </source>
</evidence>
<feature type="compositionally biased region" description="Polar residues" evidence="7">
    <location>
        <begin position="229"/>
        <end position="242"/>
    </location>
</feature>
<feature type="transmembrane region" description="Helical" evidence="8">
    <location>
        <begin position="59"/>
        <end position="79"/>
    </location>
</feature>
<evidence type="ECO:0000256" key="7">
    <source>
        <dbReference type="SAM" id="MobiDB-lite"/>
    </source>
</evidence>
<evidence type="ECO:0000256" key="1">
    <source>
        <dbReference type="ARBA" id="ARBA00004651"/>
    </source>
</evidence>
<name>A0ABU5ZFY3_9BACL</name>
<dbReference type="EMBL" id="JAYJLD010000008">
    <property type="protein sequence ID" value="MEB3101419.1"/>
    <property type="molecule type" value="Genomic_DNA"/>
</dbReference>
<dbReference type="RefSeq" id="WP_371753538.1">
    <property type="nucleotide sequence ID" value="NZ_JAYJLD010000008.1"/>
</dbReference>
<evidence type="ECO:0000259" key="9">
    <source>
        <dbReference type="Pfam" id="PF04239"/>
    </source>
</evidence>
<dbReference type="Pfam" id="PF04239">
    <property type="entry name" value="DUF421"/>
    <property type="match status" value="1"/>
</dbReference>
<dbReference type="PANTHER" id="PTHR34582:SF6">
    <property type="entry name" value="UPF0702 TRANSMEMBRANE PROTEIN YCAP"/>
    <property type="match status" value="1"/>
</dbReference>
<keyword evidence="4 8" id="KW-0812">Transmembrane</keyword>